<dbReference type="EMBL" id="JAKLMC020000036">
    <property type="protein sequence ID" value="KAK5949360.1"/>
    <property type="molecule type" value="Genomic_DNA"/>
</dbReference>
<feature type="region of interest" description="Disordered" evidence="1">
    <location>
        <begin position="1"/>
        <end position="24"/>
    </location>
</feature>
<evidence type="ECO:0000256" key="1">
    <source>
        <dbReference type="SAM" id="MobiDB-lite"/>
    </source>
</evidence>
<proteinExistence type="predicted"/>
<organism evidence="3 4">
    <name type="scientific">Knufia fluminis</name>
    <dbReference type="NCBI Taxonomy" id="191047"/>
    <lineage>
        <taxon>Eukaryota</taxon>
        <taxon>Fungi</taxon>
        <taxon>Dikarya</taxon>
        <taxon>Ascomycota</taxon>
        <taxon>Pezizomycotina</taxon>
        <taxon>Eurotiomycetes</taxon>
        <taxon>Chaetothyriomycetidae</taxon>
        <taxon>Chaetothyriales</taxon>
        <taxon>Trichomeriaceae</taxon>
        <taxon>Knufia</taxon>
    </lineage>
</organism>
<dbReference type="PANTHER" id="PTHR43698:SF1">
    <property type="entry name" value="BLL4564 PROTEIN"/>
    <property type="match status" value="1"/>
</dbReference>
<evidence type="ECO:0000259" key="2">
    <source>
        <dbReference type="Pfam" id="PF07883"/>
    </source>
</evidence>
<protein>
    <recommendedName>
        <fullName evidence="2">Cupin type-2 domain-containing protein</fullName>
    </recommendedName>
</protein>
<dbReference type="InterPro" id="IPR014710">
    <property type="entry name" value="RmlC-like_jellyroll"/>
</dbReference>
<evidence type="ECO:0000313" key="3">
    <source>
        <dbReference type="EMBL" id="KAK5949360.1"/>
    </source>
</evidence>
<accession>A0AAN8EAL4</accession>
<dbReference type="AlphaFoldDB" id="A0AAN8EAL4"/>
<name>A0AAN8EAL4_9EURO</name>
<dbReference type="PANTHER" id="PTHR43698">
    <property type="entry name" value="RIBD C-TERMINAL DOMAIN CONTAINING PROTEIN"/>
    <property type="match status" value="1"/>
</dbReference>
<dbReference type="Pfam" id="PF07883">
    <property type="entry name" value="Cupin_2"/>
    <property type="match status" value="1"/>
</dbReference>
<dbReference type="InterPro" id="IPR013096">
    <property type="entry name" value="Cupin_2"/>
</dbReference>
<dbReference type="Gene3D" id="2.60.120.10">
    <property type="entry name" value="Jelly Rolls"/>
    <property type="match status" value="1"/>
</dbReference>
<reference evidence="3 4" key="1">
    <citation type="submission" date="2022-12" db="EMBL/GenBank/DDBJ databases">
        <title>Genomic features and morphological characterization of a novel Knufia sp. strain isolated from spacecraft assembly facility.</title>
        <authorList>
            <person name="Teixeira M."/>
            <person name="Chander A.M."/>
            <person name="Stajich J.E."/>
            <person name="Venkateswaran K."/>
        </authorList>
    </citation>
    <scope>NUCLEOTIDE SEQUENCE [LARGE SCALE GENOMIC DNA]</scope>
    <source>
        <strain evidence="3 4">FJI-L2-BK-P2</strain>
    </source>
</reference>
<dbReference type="InterPro" id="IPR011051">
    <property type="entry name" value="RmlC_Cupin_sf"/>
</dbReference>
<keyword evidence="4" id="KW-1185">Reference proteome</keyword>
<sequence length="168" mass="18240">MPSTIIPNSSASSMSTSPSSRQATGTFTGAKILRSMCAKYVANLHKTGTVYMDSISTTKPGPDATSTSDPKKIMLNHVFFTPSSRTYWHTHECGQILEVKMGTGWICDRGGEPRQIKTGDVIVCEAGTEHWHGAAEGSVMMHLACSLGVTNWKEEVSDDVWREGTKKA</sequence>
<evidence type="ECO:0000313" key="4">
    <source>
        <dbReference type="Proteomes" id="UP001316803"/>
    </source>
</evidence>
<feature type="compositionally biased region" description="Low complexity" evidence="1">
    <location>
        <begin position="1"/>
        <end position="20"/>
    </location>
</feature>
<dbReference type="InterPro" id="IPR047263">
    <property type="entry name" value="HNL-like_cupin"/>
</dbReference>
<gene>
    <name evidence="3" type="ORF">OHC33_009532</name>
</gene>
<dbReference type="Proteomes" id="UP001316803">
    <property type="component" value="Unassembled WGS sequence"/>
</dbReference>
<dbReference type="SUPFAM" id="SSF51182">
    <property type="entry name" value="RmlC-like cupins"/>
    <property type="match status" value="1"/>
</dbReference>
<dbReference type="CDD" id="cd02233">
    <property type="entry name" value="cupin_HNL-like"/>
    <property type="match status" value="1"/>
</dbReference>
<feature type="domain" description="Cupin type-2" evidence="2">
    <location>
        <begin position="80"/>
        <end position="138"/>
    </location>
</feature>
<comment type="caution">
    <text evidence="3">The sequence shown here is derived from an EMBL/GenBank/DDBJ whole genome shotgun (WGS) entry which is preliminary data.</text>
</comment>